<organism evidence="1 2">
    <name type="scientific">Colocasia esculenta</name>
    <name type="common">Wild taro</name>
    <name type="synonym">Arum esculentum</name>
    <dbReference type="NCBI Taxonomy" id="4460"/>
    <lineage>
        <taxon>Eukaryota</taxon>
        <taxon>Viridiplantae</taxon>
        <taxon>Streptophyta</taxon>
        <taxon>Embryophyta</taxon>
        <taxon>Tracheophyta</taxon>
        <taxon>Spermatophyta</taxon>
        <taxon>Magnoliopsida</taxon>
        <taxon>Liliopsida</taxon>
        <taxon>Araceae</taxon>
        <taxon>Aroideae</taxon>
        <taxon>Colocasieae</taxon>
        <taxon>Colocasia</taxon>
    </lineage>
</organism>
<sequence>MLENVIFGASWRWRPIILLILGWPQRQRNDPVSERDMYGLLRLRADELEGVTENAKVFFGVPRLGYGHLDVIPVDSTLVIHIIDPVTKGKAIVDEVTMGPMVWVVLGGVNPRIDVLPLWGELNRIAGHEGEEHVLESLRERRVVRPFGARSGVARRRGNDRVRLGGVRWELVRVGRRIGRRVGGFVGRPQRLAAGTDRLIDGHPLGGGCRGGLTCLWLPFKEVWERGVLDLIFNNPGSIIKM</sequence>
<gene>
    <name evidence="1" type="ORF">Taro_003259</name>
</gene>
<dbReference type="EMBL" id="NMUH01000083">
    <property type="protein sequence ID" value="MQL70955.1"/>
    <property type="molecule type" value="Genomic_DNA"/>
</dbReference>
<name>A0A843TIV5_COLES</name>
<keyword evidence="2" id="KW-1185">Reference proteome</keyword>
<evidence type="ECO:0000313" key="2">
    <source>
        <dbReference type="Proteomes" id="UP000652761"/>
    </source>
</evidence>
<accession>A0A843TIV5</accession>
<comment type="caution">
    <text evidence="1">The sequence shown here is derived from an EMBL/GenBank/DDBJ whole genome shotgun (WGS) entry which is preliminary data.</text>
</comment>
<dbReference type="Proteomes" id="UP000652761">
    <property type="component" value="Unassembled WGS sequence"/>
</dbReference>
<dbReference type="AlphaFoldDB" id="A0A843TIV5"/>
<reference evidence="1" key="1">
    <citation type="submission" date="2017-07" db="EMBL/GenBank/DDBJ databases">
        <title>Taro Niue Genome Assembly and Annotation.</title>
        <authorList>
            <person name="Atibalentja N."/>
            <person name="Keating K."/>
            <person name="Fields C.J."/>
        </authorList>
    </citation>
    <scope>NUCLEOTIDE SEQUENCE</scope>
    <source>
        <strain evidence="1">Niue_2</strain>
        <tissue evidence="1">Leaf</tissue>
    </source>
</reference>
<protein>
    <submittedName>
        <fullName evidence="1">Uncharacterized protein</fullName>
    </submittedName>
</protein>
<proteinExistence type="predicted"/>
<evidence type="ECO:0000313" key="1">
    <source>
        <dbReference type="EMBL" id="MQL70955.1"/>
    </source>
</evidence>